<dbReference type="AlphaFoldDB" id="A0A286GAE1"/>
<dbReference type="GO" id="GO:0000160">
    <property type="term" value="P:phosphorelay signal transduction system"/>
    <property type="evidence" value="ECO:0007669"/>
    <property type="project" value="InterPro"/>
</dbReference>
<dbReference type="PANTHER" id="PTHR44591:SF3">
    <property type="entry name" value="RESPONSE REGULATORY DOMAIN-CONTAINING PROTEIN"/>
    <property type="match status" value="1"/>
</dbReference>
<feature type="transmembrane region" description="Helical" evidence="3">
    <location>
        <begin position="48"/>
        <end position="67"/>
    </location>
</feature>
<evidence type="ECO:0000313" key="6">
    <source>
        <dbReference type="Proteomes" id="UP000219452"/>
    </source>
</evidence>
<dbReference type="SMART" id="SM00448">
    <property type="entry name" value="REC"/>
    <property type="match status" value="1"/>
</dbReference>
<accession>A0A286GAE1</accession>
<keyword evidence="3" id="KW-1133">Transmembrane helix</keyword>
<evidence type="ECO:0000256" key="1">
    <source>
        <dbReference type="ARBA" id="ARBA00022553"/>
    </source>
</evidence>
<dbReference type="Proteomes" id="UP000219452">
    <property type="component" value="Unassembled WGS sequence"/>
</dbReference>
<dbReference type="InterPro" id="IPR001789">
    <property type="entry name" value="Sig_transdc_resp-reg_receiver"/>
</dbReference>
<dbReference type="InterPro" id="IPR050595">
    <property type="entry name" value="Bact_response_regulator"/>
</dbReference>
<proteinExistence type="predicted"/>
<feature type="domain" description="Response regulatory" evidence="4">
    <location>
        <begin position="2"/>
        <end position="125"/>
    </location>
</feature>
<keyword evidence="1" id="KW-0597">Phosphoprotein</keyword>
<sequence>MKNVAVDDEAQMKQLFDARFRRELSNGEVHLTFARSVEEALNVKPGSGVVLILLAINLPGISGLELLRRTRETHLHRPPAVMITAYPGAAPLPADRQQATRYGADVFLTKPIAFKRLGKLSEFVVDDEPSAS</sequence>
<evidence type="ECO:0000256" key="2">
    <source>
        <dbReference type="PROSITE-ProRule" id="PRU00169"/>
    </source>
</evidence>
<dbReference type="PANTHER" id="PTHR44591">
    <property type="entry name" value="STRESS RESPONSE REGULATOR PROTEIN 1"/>
    <property type="match status" value="1"/>
</dbReference>
<dbReference type="PROSITE" id="PS50110">
    <property type="entry name" value="RESPONSE_REGULATORY"/>
    <property type="match status" value="1"/>
</dbReference>
<dbReference type="InterPro" id="IPR011006">
    <property type="entry name" value="CheY-like_superfamily"/>
</dbReference>
<keyword evidence="3" id="KW-0472">Membrane</keyword>
<dbReference type="RefSeq" id="WP_097127450.1">
    <property type="nucleotide sequence ID" value="NZ_OCNH01000003.1"/>
</dbReference>
<evidence type="ECO:0000313" key="5">
    <source>
        <dbReference type="EMBL" id="SOD92119.1"/>
    </source>
</evidence>
<reference evidence="6" key="1">
    <citation type="submission" date="2017-09" db="EMBL/GenBank/DDBJ databases">
        <authorList>
            <person name="Varghese N."/>
            <person name="Submissions S."/>
        </authorList>
    </citation>
    <scope>NUCLEOTIDE SEQUENCE [LARGE SCALE GENOMIC DNA]</scope>
    <source>
        <strain evidence="6">DSM 29961</strain>
    </source>
</reference>
<dbReference type="EMBL" id="OCNH01000003">
    <property type="protein sequence ID" value="SOD92119.1"/>
    <property type="molecule type" value="Genomic_DNA"/>
</dbReference>
<dbReference type="Gene3D" id="3.40.50.2300">
    <property type="match status" value="1"/>
</dbReference>
<organism evidence="5 6">
    <name type="scientific">Spirosoma fluviale</name>
    <dbReference type="NCBI Taxonomy" id="1597977"/>
    <lineage>
        <taxon>Bacteria</taxon>
        <taxon>Pseudomonadati</taxon>
        <taxon>Bacteroidota</taxon>
        <taxon>Cytophagia</taxon>
        <taxon>Cytophagales</taxon>
        <taxon>Cytophagaceae</taxon>
        <taxon>Spirosoma</taxon>
    </lineage>
</organism>
<dbReference type="Pfam" id="PF00072">
    <property type="entry name" value="Response_reg"/>
    <property type="match status" value="1"/>
</dbReference>
<gene>
    <name evidence="5" type="ORF">SAMN06269250_3810</name>
</gene>
<name>A0A286GAE1_9BACT</name>
<protein>
    <submittedName>
        <fullName evidence="5">Response regulator receiver domain-containing protein</fullName>
    </submittedName>
</protein>
<keyword evidence="3" id="KW-0812">Transmembrane</keyword>
<keyword evidence="6" id="KW-1185">Reference proteome</keyword>
<evidence type="ECO:0000256" key="3">
    <source>
        <dbReference type="SAM" id="Phobius"/>
    </source>
</evidence>
<dbReference type="SUPFAM" id="SSF52172">
    <property type="entry name" value="CheY-like"/>
    <property type="match status" value="1"/>
</dbReference>
<dbReference type="CDD" id="cd00156">
    <property type="entry name" value="REC"/>
    <property type="match status" value="1"/>
</dbReference>
<comment type="caution">
    <text evidence="2">Lacks conserved residue(s) required for the propagation of feature annotation.</text>
</comment>
<evidence type="ECO:0000259" key="4">
    <source>
        <dbReference type="PROSITE" id="PS50110"/>
    </source>
</evidence>